<evidence type="ECO:0000256" key="1">
    <source>
        <dbReference type="SAM" id="MobiDB-lite"/>
    </source>
</evidence>
<comment type="caution">
    <text evidence="3">The sequence shown here is derived from an EMBL/GenBank/DDBJ whole genome shotgun (WGS) entry which is preliminary data.</text>
</comment>
<feature type="signal peptide" evidence="2">
    <location>
        <begin position="1"/>
        <end position="22"/>
    </location>
</feature>
<keyword evidence="4" id="KW-1185">Reference proteome</keyword>
<dbReference type="EMBL" id="BPLF01000003">
    <property type="protein sequence ID" value="GIX64151.1"/>
    <property type="molecule type" value="Genomic_DNA"/>
</dbReference>
<feature type="chain" id="PRO_5043763984" evidence="2">
    <location>
        <begin position="23"/>
        <end position="340"/>
    </location>
</feature>
<organism evidence="3 4">
    <name type="scientific">Babesia caballi</name>
    <dbReference type="NCBI Taxonomy" id="5871"/>
    <lineage>
        <taxon>Eukaryota</taxon>
        <taxon>Sar</taxon>
        <taxon>Alveolata</taxon>
        <taxon>Apicomplexa</taxon>
        <taxon>Aconoidasida</taxon>
        <taxon>Piroplasmida</taxon>
        <taxon>Babesiidae</taxon>
        <taxon>Babesia</taxon>
    </lineage>
</organism>
<name>A0AAV4LYC6_BABCB</name>
<keyword evidence="2" id="KW-0732">Signal</keyword>
<dbReference type="Proteomes" id="UP001497744">
    <property type="component" value="Unassembled WGS sequence"/>
</dbReference>
<evidence type="ECO:0000256" key="2">
    <source>
        <dbReference type="SAM" id="SignalP"/>
    </source>
</evidence>
<feature type="compositionally biased region" description="Polar residues" evidence="1">
    <location>
        <begin position="148"/>
        <end position="160"/>
    </location>
</feature>
<dbReference type="GeneID" id="94195632"/>
<feature type="region of interest" description="Disordered" evidence="1">
    <location>
        <begin position="145"/>
        <end position="169"/>
    </location>
</feature>
<dbReference type="AlphaFoldDB" id="A0AAV4LYC6"/>
<gene>
    <name evidence="3" type="ORF">BcabD6B2_35860</name>
</gene>
<feature type="region of interest" description="Disordered" evidence="1">
    <location>
        <begin position="25"/>
        <end position="64"/>
    </location>
</feature>
<dbReference type="RefSeq" id="XP_067716220.1">
    <property type="nucleotide sequence ID" value="XM_067860119.1"/>
</dbReference>
<accession>A0AAV4LYC6</accession>
<evidence type="ECO:0000313" key="3">
    <source>
        <dbReference type="EMBL" id="GIX64151.1"/>
    </source>
</evidence>
<sequence length="340" mass="35764">MRIALTFVVLAFSQLKFSFVHATEENQDQNSNGGGTASVTSTGTGSSNSQQSTAGNGGSRTATVNNVSSENVNLQTYNEVFPTVEMRFRAVMGMLKAGKPNLELIELLVSKLGGISDESSSPGTNSGVTMQAAASVGAVVQAAGASGETTTQTQLSGSQDSADENPSEVMKKRLTSVCESLDKLFTELFGEYSSMTTKELGKEKVFLNLRFALPLFVKDLKDLGVLAGTGGAANAESLKKWVADKFPEVKANPSMSVDNVKEHLAAMKIGTNGKGDNSVEILSNAVLVYNTRNGDFEKAKKDCKELVSSAEFRSGASLRSGAAFGSVTALMTAVLAFTLF</sequence>
<protein>
    <submittedName>
        <fullName evidence="3">Membrane protein, putative</fullName>
    </submittedName>
</protein>
<feature type="compositionally biased region" description="Low complexity" evidence="1">
    <location>
        <begin position="37"/>
        <end position="54"/>
    </location>
</feature>
<proteinExistence type="predicted"/>
<reference evidence="3 4" key="1">
    <citation type="submission" date="2021-06" db="EMBL/GenBank/DDBJ databases">
        <title>Genome sequence of Babesia caballi.</title>
        <authorList>
            <person name="Yamagishi J."/>
            <person name="Kidaka T."/>
            <person name="Ochi A."/>
        </authorList>
    </citation>
    <scope>NUCLEOTIDE SEQUENCE [LARGE SCALE GENOMIC DNA]</scope>
    <source>
        <strain evidence="3">USDA-D6B2</strain>
    </source>
</reference>
<evidence type="ECO:0000313" key="4">
    <source>
        <dbReference type="Proteomes" id="UP001497744"/>
    </source>
</evidence>